<dbReference type="AlphaFoldDB" id="A0A6L5XF11"/>
<evidence type="ECO:0000256" key="8">
    <source>
        <dbReference type="PIRNR" id="PIRNR006630"/>
    </source>
</evidence>
<comment type="similarity">
    <text evidence="2 7 8">In the C-terminal section; belongs to the NAD synthetase family.</text>
</comment>
<dbReference type="InterPro" id="IPR014445">
    <property type="entry name" value="Gln-dep_NAD_synthase"/>
</dbReference>
<evidence type="ECO:0000256" key="2">
    <source>
        <dbReference type="ARBA" id="ARBA00007145"/>
    </source>
</evidence>
<proteinExistence type="inferred from homology"/>
<comment type="caution">
    <text evidence="11">The sequence shown here is derived from an EMBL/GenBank/DDBJ whole genome shotgun (WGS) entry which is preliminary data.</text>
</comment>
<keyword evidence="5 7" id="KW-0067">ATP-binding</keyword>
<evidence type="ECO:0000256" key="5">
    <source>
        <dbReference type="ARBA" id="ARBA00022840"/>
    </source>
</evidence>
<dbReference type="CDD" id="cd07570">
    <property type="entry name" value="GAT_Gln-NAD-synth"/>
    <property type="match status" value="1"/>
</dbReference>
<keyword evidence="4 7" id="KW-0547">Nucleotide-binding</keyword>
<feature type="active site" description="For glutaminase activity" evidence="7">
    <location>
        <position position="121"/>
    </location>
</feature>
<dbReference type="GO" id="GO:0005737">
    <property type="term" value="C:cytoplasm"/>
    <property type="evidence" value="ECO:0007669"/>
    <property type="project" value="InterPro"/>
</dbReference>
<feature type="binding site" evidence="7">
    <location>
        <position position="479"/>
    </location>
    <ligand>
        <name>deamido-NAD(+)</name>
        <dbReference type="ChEBI" id="CHEBI:58437"/>
        <note>ligand shared between two neighboring subunits</note>
    </ligand>
</feature>
<feature type="binding site" evidence="7">
    <location>
        <position position="208"/>
    </location>
    <ligand>
        <name>L-glutamine</name>
        <dbReference type="ChEBI" id="CHEBI:58359"/>
    </ligand>
</feature>
<dbReference type="PIRSF" id="PIRSF006630">
    <property type="entry name" value="NADS_GAT"/>
    <property type="match status" value="1"/>
</dbReference>
<comment type="function">
    <text evidence="7">Catalyzes the ATP-dependent amidation of deamido-NAD to form NAD. Uses L-glutamine as a nitrogen source.</text>
</comment>
<keyword evidence="3 7" id="KW-0436">Ligase</keyword>
<dbReference type="PANTHER" id="PTHR23090">
    <property type="entry name" value="NH 3 /GLUTAMINE-DEPENDENT NAD + SYNTHETASE"/>
    <property type="match status" value="1"/>
</dbReference>
<evidence type="ECO:0000259" key="10">
    <source>
        <dbReference type="PROSITE" id="PS50263"/>
    </source>
</evidence>
<keyword evidence="12" id="KW-1185">Reference proteome</keyword>
<dbReference type="UniPathway" id="UPA00253">
    <property type="reaction ID" value="UER00334"/>
</dbReference>
<dbReference type="InterPro" id="IPR036526">
    <property type="entry name" value="C-N_Hydrolase_sf"/>
</dbReference>
<evidence type="ECO:0000256" key="6">
    <source>
        <dbReference type="ARBA" id="ARBA00023027"/>
    </source>
</evidence>
<accession>A0A6L5XF11</accession>
<dbReference type="HAMAP" id="MF_02090">
    <property type="entry name" value="NadE_glutamine_dep"/>
    <property type="match status" value="1"/>
</dbReference>
<dbReference type="GO" id="GO:0008795">
    <property type="term" value="F:NAD+ synthase activity"/>
    <property type="evidence" value="ECO:0007669"/>
    <property type="project" value="UniProtKB-UniRule"/>
</dbReference>
<dbReference type="InterPro" id="IPR022310">
    <property type="entry name" value="NAD/GMP_synthase"/>
</dbReference>
<dbReference type="EC" id="6.3.5.1" evidence="7 8"/>
<feature type="binding site" evidence="7">
    <location>
        <position position="127"/>
    </location>
    <ligand>
        <name>L-glutamine</name>
        <dbReference type="ChEBI" id="CHEBI:58359"/>
    </ligand>
</feature>
<dbReference type="SUPFAM" id="SSF52402">
    <property type="entry name" value="Adenine nucleotide alpha hydrolases-like"/>
    <property type="match status" value="1"/>
</dbReference>
<dbReference type="Proteomes" id="UP000483362">
    <property type="component" value="Unassembled WGS sequence"/>
</dbReference>
<dbReference type="Pfam" id="PF00795">
    <property type="entry name" value="CN_hydrolase"/>
    <property type="match status" value="1"/>
</dbReference>
<feature type="binding site" evidence="7">
    <location>
        <begin position="484"/>
        <end position="487"/>
    </location>
    <ligand>
        <name>deamido-NAD(+)</name>
        <dbReference type="ChEBI" id="CHEBI:58437"/>
        <note>ligand shared between two neighboring subunits</note>
    </ligand>
</feature>
<feature type="binding site" evidence="7">
    <location>
        <position position="202"/>
    </location>
    <ligand>
        <name>L-glutamine</name>
        <dbReference type="ChEBI" id="CHEBI:58359"/>
    </ligand>
</feature>
<gene>
    <name evidence="7" type="primary">nadE</name>
    <name evidence="11" type="ORF">FYJ29_10595</name>
</gene>
<evidence type="ECO:0000256" key="3">
    <source>
        <dbReference type="ARBA" id="ARBA00022598"/>
    </source>
</evidence>
<comment type="catalytic activity">
    <reaction evidence="7 8">
        <text>deamido-NAD(+) + L-glutamine + ATP + H2O = L-glutamate + AMP + diphosphate + NAD(+) + H(+)</text>
        <dbReference type="Rhea" id="RHEA:24384"/>
        <dbReference type="ChEBI" id="CHEBI:15377"/>
        <dbReference type="ChEBI" id="CHEBI:15378"/>
        <dbReference type="ChEBI" id="CHEBI:29985"/>
        <dbReference type="ChEBI" id="CHEBI:30616"/>
        <dbReference type="ChEBI" id="CHEBI:33019"/>
        <dbReference type="ChEBI" id="CHEBI:57540"/>
        <dbReference type="ChEBI" id="CHEBI:58359"/>
        <dbReference type="ChEBI" id="CHEBI:58437"/>
        <dbReference type="ChEBI" id="CHEBI:456215"/>
        <dbReference type="EC" id="6.3.5.1"/>
    </reaction>
</comment>
<dbReference type="GO" id="GO:0003952">
    <property type="term" value="F:NAD+ synthase (glutamine-hydrolyzing) activity"/>
    <property type="evidence" value="ECO:0007669"/>
    <property type="project" value="UniProtKB-UniRule"/>
</dbReference>
<organism evidence="11 12">
    <name type="scientific">Sodaliphilus pleomorphus</name>
    <dbReference type="NCBI Taxonomy" id="2606626"/>
    <lineage>
        <taxon>Bacteria</taxon>
        <taxon>Pseudomonadati</taxon>
        <taxon>Bacteroidota</taxon>
        <taxon>Bacteroidia</taxon>
        <taxon>Bacteroidales</taxon>
        <taxon>Muribaculaceae</taxon>
        <taxon>Sodaliphilus</taxon>
    </lineage>
</organism>
<feature type="binding site" evidence="7">
    <location>
        <begin position="364"/>
        <end position="371"/>
    </location>
    <ligand>
        <name>ATP</name>
        <dbReference type="ChEBI" id="CHEBI:30616"/>
    </ligand>
</feature>
<dbReference type="InterPro" id="IPR041856">
    <property type="entry name" value="NAD+_synth_C"/>
</dbReference>
<dbReference type="Pfam" id="PF02540">
    <property type="entry name" value="NAD_synthase"/>
    <property type="match status" value="1"/>
</dbReference>
<feature type="binding site" evidence="7">
    <location>
        <position position="450"/>
    </location>
    <ligand>
        <name>deamido-NAD(+)</name>
        <dbReference type="ChEBI" id="CHEBI:58437"/>
        <note>ligand shared between two neighboring subunits</note>
    </ligand>
</feature>
<dbReference type="GO" id="GO:0004359">
    <property type="term" value="F:glutaminase activity"/>
    <property type="evidence" value="ECO:0007669"/>
    <property type="project" value="InterPro"/>
</dbReference>
<dbReference type="RefSeq" id="WP_154328840.1">
    <property type="nucleotide sequence ID" value="NZ_CP045696.1"/>
</dbReference>
<dbReference type="PROSITE" id="PS50263">
    <property type="entry name" value="CN_HYDROLASE"/>
    <property type="match status" value="1"/>
</dbReference>
<evidence type="ECO:0000313" key="12">
    <source>
        <dbReference type="Proteomes" id="UP000483362"/>
    </source>
</evidence>
<comment type="similarity">
    <text evidence="9">Belongs to the NAD synthetase family.</text>
</comment>
<evidence type="ECO:0000313" key="11">
    <source>
        <dbReference type="EMBL" id="MSS18203.1"/>
    </source>
</evidence>
<feature type="binding site" evidence="7">
    <location>
        <position position="617"/>
    </location>
    <ligand>
        <name>deamido-NAD(+)</name>
        <dbReference type="ChEBI" id="CHEBI:58437"/>
        <note>ligand shared between two neighboring subunits</note>
    </ligand>
</feature>
<dbReference type="InterPro" id="IPR003010">
    <property type="entry name" value="C-N_Hydrolase"/>
</dbReference>
<dbReference type="PANTHER" id="PTHR23090:SF9">
    <property type="entry name" value="GLUTAMINE-DEPENDENT NAD(+) SYNTHETASE"/>
    <property type="match status" value="1"/>
</dbReference>
<feature type="binding site" evidence="7">
    <location>
        <position position="474"/>
    </location>
    <ligand>
        <name>ATP</name>
        <dbReference type="ChEBI" id="CHEBI:30616"/>
    </ligand>
</feature>
<dbReference type="Gene3D" id="3.40.50.620">
    <property type="entry name" value="HUPs"/>
    <property type="match status" value="1"/>
</dbReference>
<dbReference type="Gene3D" id="1.10.10.1140">
    <property type="entry name" value="Glutamine-dependent NAD+ synthetase, C-terminal domain"/>
    <property type="match status" value="1"/>
</dbReference>
<dbReference type="GO" id="GO:0009435">
    <property type="term" value="P:NAD+ biosynthetic process"/>
    <property type="evidence" value="ECO:0007669"/>
    <property type="project" value="UniProtKB-UniRule"/>
</dbReference>
<feature type="active site" description="Proton acceptor; for glutaminase activity" evidence="7">
    <location>
        <position position="52"/>
    </location>
</feature>
<comment type="pathway">
    <text evidence="1 7 8">Cofactor biosynthesis; NAD(+) biosynthesis; NAD(+) from deamido-NAD(+) (L-Gln route): step 1/1.</text>
</comment>
<keyword evidence="6 7" id="KW-0520">NAD</keyword>
<dbReference type="SUPFAM" id="SSF56317">
    <property type="entry name" value="Carbon-nitrogen hydrolase"/>
    <property type="match status" value="1"/>
</dbReference>
<sequence length="658" mass="73357">MTLQNKNDYGYIRVAAAVPQVNVADVEYNVAQIVDCARHAADAGAQLVVFPELSVTSYTCADLFANEVLLDSAEQAIVAIGEATARVDIVVIVGAPVRADGHLFNCAVVMHKGKILGFVPKTYLPNYKEFYEKRWFTSYNLVRNQHEITFNGSSYPFGADIIFDAGRVKLAVEICEDLWVPIPPSSIYSINGANVIVNLSASNELIGKHDYLVNLIKHQSEHCISAYVYSSAGYGESTTDLVFAGNAIIAENGSVLKEGARFEQTSQLEWADIDIEALNNERRVNGSYSDNLAQYAREMHHVSFDWPATLNYDETRLCRPLKKLPFVPREESRLHSRCEDIVNIQTEGLMRRLHFTGIKTVVVGVSGGLDSTLALLVATRAFDKLGLDRRGIYGITMPGFGTTDRTYNNALELMHALGITVKEISIAAAVTQHFADIGHDMSVHDVTYENGQARERTQILMDYANKTGGIVLGTGDLSELALGWATYNGDHMSMYNVNCSIPKTLAKHLVMWFATLASTTTPEGLKIHETLLDVLHTPISPELTPADAQGNIQQKTEDLVGPYELHDFFLYHMLRYGYSPRKLYLLANLAFEGDYDRKTIKKWLTKFMWRFFGQQFKRSCLPDGPKVGSVSLSPRGDWRMPSDAAVRLWIKECDELPQ</sequence>
<dbReference type="Gene3D" id="3.60.110.10">
    <property type="entry name" value="Carbon-nitrogen hydrolase"/>
    <property type="match status" value="1"/>
</dbReference>
<name>A0A6L5XF11_9BACT</name>
<dbReference type="GO" id="GO:0005524">
    <property type="term" value="F:ATP binding"/>
    <property type="evidence" value="ECO:0007669"/>
    <property type="project" value="UniProtKB-UniRule"/>
</dbReference>
<dbReference type="InterPro" id="IPR003694">
    <property type="entry name" value="NAD_synthase"/>
</dbReference>
<dbReference type="CDD" id="cd00553">
    <property type="entry name" value="NAD_synthase"/>
    <property type="match status" value="1"/>
</dbReference>
<reference evidence="11 12" key="1">
    <citation type="submission" date="2019-08" db="EMBL/GenBank/DDBJ databases">
        <title>In-depth cultivation of the pig gut microbiome towards novel bacterial diversity and tailored functional studies.</title>
        <authorList>
            <person name="Wylensek D."/>
            <person name="Hitch T.C.A."/>
            <person name="Clavel T."/>
        </authorList>
    </citation>
    <scope>NUCLEOTIDE SEQUENCE [LARGE SCALE GENOMIC DNA]</scope>
    <source>
        <strain evidence="11 12">Oil-RF-744-WCA-WT-10</strain>
    </source>
</reference>
<evidence type="ECO:0000256" key="4">
    <source>
        <dbReference type="ARBA" id="ARBA00022741"/>
    </source>
</evidence>
<protein>
    <recommendedName>
        <fullName evidence="7 8">Glutamine-dependent NAD(+) synthetase</fullName>
        <ecNumber evidence="7 8">6.3.5.1</ecNumber>
    </recommendedName>
    <alternativeName>
        <fullName evidence="7 8">NAD(+) synthase [glutamine-hydrolyzing]</fullName>
    </alternativeName>
</protein>
<evidence type="ECO:0000256" key="1">
    <source>
        <dbReference type="ARBA" id="ARBA00005188"/>
    </source>
</evidence>
<feature type="domain" description="CN hydrolase" evidence="10">
    <location>
        <begin position="12"/>
        <end position="275"/>
    </location>
</feature>
<evidence type="ECO:0000256" key="9">
    <source>
        <dbReference type="RuleBase" id="RU003811"/>
    </source>
</evidence>
<dbReference type="EMBL" id="VULT01000017">
    <property type="protein sequence ID" value="MSS18203.1"/>
    <property type="molecule type" value="Genomic_DNA"/>
</dbReference>
<feature type="active site" description="Nucleophile; for glutaminase activity" evidence="7">
    <location>
        <position position="175"/>
    </location>
</feature>
<dbReference type="NCBIfam" id="TIGR00552">
    <property type="entry name" value="nadE"/>
    <property type="match status" value="1"/>
</dbReference>
<dbReference type="NCBIfam" id="NF002730">
    <property type="entry name" value="PRK02628.1"/>
    <property type="match status" value="1"/>
</dbReference>
<evidence type="ECO:0000256" key="7">
    <source>
        <dbReference type="HAMAP-Rule" id="MF_02090"/>
    </source>
</evidence>
<dbReference type="InterPro" id="IPR014729">
    <property type="entry name" value="Rossmann-like_a/b/a_fold"/>
</dbReference>